<feature type="domain" description="Tyr recombinase" evidence="5">
    <location>
        <begin position="172"/>
        <end position="356"/>
    </location>
</feature>
<dbReference type="InterPro" id="IPR010998">
    <property type="entry name" value="Integrase_recombinase_N"/>
</dbReference>
<dbReference type="PROSITE" id="PS51898">
    <property type="entry name" value="TYR_RECOMBINASE"/>
    <property type="match status" value="1"/>
</dbReference>
<dbReference type="InterPro" id="IPR002104">
    <property type="entry name" value="Integrase_catalytic"/>
</dbReference>
<dbReference type="PANTHER" id="PTHR30349">
    <property type="entry name" value="PHAGE INTEGRASE-RELATED"/>
    <property type="match status" value="1"/>
</dbReference>
<feature type="domain" description="Core-binding (CB)" evidence="6">
    <location>
        <begin position="68"/>
        <end position="151"/>
    </location>
</feature>
<evidence type="ECO:0000256" key="3">
    <source>
        <dbReference type="ARBA" id="ARBA00023172"/>
    </source>
</evidence>
<name>A0AAU2GUY4_9ACTN</name>
<reference evidence="7" key="1">
    <citation type="submission" date="2022-10" db="EMBL/GenBank/DDBJ databases">
        <title>The complete genomes of actinobacterial strains from the NBC collection.</title>
        <authorList>
            <person name="Joergensen T.S."/>
            <person name="Alvarez Arevalo M."/>
            <person name="Sterndorff E.B."/>
            <person name="Faurdal D."/>
            <person name="Vuksanovic O."/>
            <person name="Mourched A.-S."/>
            <person name="Charusanti P."/>
            <person name="Shaw S."/>
            <person name="Blin K."/>
            <person name="Weber T."/>
        </authorList>
    </citation>
    <scope>NUCLEOTIDE SEQUENCE</scope>
    <source>
        <strain evidence="7">NBC_00060</strain>
    </source>
</reference>
<dbReference type="InterPro" id="IPR013762">
    <property type="entry name" value="Integrase-like_cat_sf"/>
</dbReference>
<evidence type="ECO:0000313" key="7">
    <source>
        <dbReference type="EMBL" id="WTU39502.1"/>
    </source>
</evidence>
<keyword evidence="1" id="KW-0229">DNA integration</keyword>
<protein>
    <submittedName>
        <fullName evidence="7">Site-specific integrase</fullName>
    </submittedName>
</protein>
<dbReference type="Pfam" id="PF00589">
    <property type="entry name" value="Phage_integrase"/>
    <property type="match status" value="1"/>
</dbReference>
<dbReference type="Pfam" id="PF14659">
    <property type="entry name" value="Phage_int_SAM_3"/>
    <property type="match status" value="1"/>
</dbReference>
<dbReference type="PANTHER" id="PTHR30349:SF91">
    <property type="entry name" value="INTA PROTEIN"/>
    <property type="match status" value="1"/>
</dbReference>
<sequence>MARRNANGEGSIYRRRDGRWVGSTYVQTTSGNAKRVYVYGATRGEVHGKLTELKARDARGIPTADKSWKLGAYLDYWLAEVVKPNLRLSTYERYESGVRLYLKPGLGANMLTRLSVPIVQTFMNERLAAGMSVRSVQILREILRSALTRAHEEELVSRNVARFVKLKQRERDDIQPWTVEEAKRFLEAARADPLYPMFVLLVLYGLRRGEVLGLRWQDVDFEGSVLRIRQQVQRVGGALQQGPVKTKAGRRDLPLLNLACEVLKTREHSRDRLAFTTRTGQPIEPRNFVRSFQRICERYEIRRITVHQVRHTTATLLKDLGVPARDAQLILGHSDISITQQIYQHDNMAGRREALGRVEAVLLASTHKDTQALQPGYLVNAVDSNGSCQNGCHSHGFVDRITSILSGTPGKIRTCDTWFRSSNSSSVTSRVTEVDTFFRVRRRQALLGVVAVSVAVKVNEQDDVELVA</sequence>
<dbReference type="InterPro" id="IPR044068">
    <property type="entry name" value="CB"/>
</dbReference>
<dbReference type="GO" id="GO:0015074">
    <property type="term" value="P:DNA integration"/>
    <property type="evidence" value="ECO:0007669"/>
    <property type="project" value="UniProtKB-KW"/>
</dbReference>
<evidence type="ECO:0000259" key="5">
    <source>
        <dbReference type="PROSITE" id="PS51898"/>
    </source>
</evidence>
<dbReference type="GO" id="GO:0003677">
    <property type="term" value="F:DNA binding"/>
    <property type="evidence" value="ECO:0007669"/>
    <property type="project" value="UniProtKB-UniRule"/>
</dbReference>
<evidence type="ECO:0000256" key="2">
    <source>
        <dbReference type="ARBA" id="ARBA00023125"/>
    </source>
</evidence>
<dbReference type="AlphaFoldDB" id="A0AAU2GUY4"/>
<dbReference type="Gene3D" id="1.10.443.10">
    <property type="entry name" value="Intergrase catalytic core"/>
    <property type="match status" value="1"/>
</dbReference>
<dbReference type="InterPro" id="IPR050090">
    <property type="entry name" value="Tyrosine_recombinase_XerCD"/>
</dbReference>
<dbReference type="GO" id="GO:0006310">
    <property type="term" value="P:DNA recombination"/>
    <property type="evidence" value="ECO:0007669"/>
    <property type="project" value="UniProtKB-KW"/>
</dbReference>
<dbReference type="SUPFAM" id="SSF56349">
    <property type="entry name" value="DNA breaking-rejoining enzymes"/>
    <property type="match status" value="1"/>
</dbReference>
<accession>A0AAU2GUY4</accession>
<dbReference type="Gene3D" id="1.10.150.130">
    <property type="match status" value="1"/>
</dbReference>
<evidence type="ECO:0000259" key="6">
    <source>
        <dbReference type="PROSITE" id="PS51900"/>
    </source>
</evidence>
<dbReference type="InterPro" id="IPR004107">
    <property type="entry name" value="Integrase_SAM-like_N"/>
</dbReference>
<keyword evidence="3" id="KW-0233">DNA recombination</keyword>
<proteinExistence type="predicted"/>
<evidence type="ECO:0000256" key="1">
    <source>
        <dbReference type="ARBA" id="ARBA00022908"/>
    </source>
</evidence>
<dbReference type="EMBL" id="CP108253">
    <property type="protein sequence ID" value="WTU39502.1"/>
    <property type="molecule type" value="Genomic_DNA"/>
</dbReference>
<gene>
    <name evidence="7" type="ORF">OHV25_07910</name>
</gene>
<dbReference type="CDD" id="cd01189">
    <property type="entry name" value="INT_ICEBs1_C_like"/>
    <property type="match status" value="1"/>
</dbReference>
<dbReference type="PROSITE" id="PS51900">
    <property type="entry name" value="CB"/>
    <property type="match status" value="1"/>
</dbReference>
<organism evidence="7">
    <name type="scientific">Streptomyces sp. NBC_00060</name>
    <dbReference type="NCBI Taxonomy" id="2975636"/>
    <lineage>
        <taxon>Bacteria</taxon>
        <taxon>Bacillati</taxon>
        <taxon>Actinomycetota</taxon>
        <taxon>Actinomycetes</taxon>
        <taxon>Kitasatosporales</taxon>
        <taxon>Streptomycetaceae</taxon>
        <taxon>Streptomyces</taxon>
    </lineage>
</organism>
<dbReference type="InterPro" id="IPR011010">
    <property type="entry name" value="DNA_brk_join_enz"/>
</dbReference>
<keyword evidence="2 4" id="KW-0238">DNA-binding</keyword>
<evidence type="ECO:0000256" key="4">
    <source>
        <dbReference type="PROSITE-ProRule" id="PRU01248"/>
    </source>
</evidence>